<dbReference type="Proteomes" id="UP000573603">
    <property type="component" value="Unassembled WGS sequence"/>
</dbReference>
<gene>
    <name evidence="2" type="ORF">FANTH_825</name>
</gene>
<name>A0A8H4ZYJ1_9HYPO</name>
<evidence type="ECO:0000313" key="2">
    <source>
        <dbReference type="EMBL" id="KAF5254340.1"/>
    </source>
</evidence>
<feature type="compositionally biased region" description="Basic and acidic residues" evidence="1">
    <location>
        <begin position="29"/>
        <end position="40"/>
    </location>
</feature>
<organism evidence="2 3">
    <name type="scientific">Fusarium anthophilum</name>
    <dbReference type="NCBI Taxonomy" id="48485"/>
    <lineage>
        <taxon>Eukaryota</taxon>
        <taxon>Fungi</taxon>
        <taxon>Dikarya</taxon>
        <taxon>Ascomycota</taxon>
        <taxon>Pezizomycotina</taxon>
        <taxon>Sordariomycetes</taxon>
        <taxon>Hypocreomycetidae</taxon>
        <taxon>Hypocreales</taxon>
        <taxon>Nectriaceae</taxon>
        <taxon>Fusarium</taxon>
        <taxon>Fusarium fujikuroi species complex</taxon>
    </lineage>
</organism>
<feature type="region of interest" description="Disordered" evidence="1">
    <location>
        <begin position="1"/>
        <end position="45"/>
    </location>
</feature>
<proteinExistence type="predicted"/>
<accession>A0A8H4ZYJ1</accession>
<evidence type="ECO:0000256" key="1">
    <source>
        <dbReference type="SAM" id="MobiDB-lite"/>
    </source>
</evidence>
<sequence>MPEGRQSPAPEQQSGRQQQDPPASGHGINKSDDKDPKSQLEARNPLISFSSMMLTTYLQNLSSNPKGITDDIVEEKFSKTEKK</sequence>
<keyword evidence="3" id="KW-1185">Reference proteome</keyword>
<evidence type="ECO:0000313" key="3">
    <source>
        <dbReference type="Proteomes" id="UP000573603"/>
    </source>
</evidence>
<dbReference type="EMBL" id="JABEVY010000021">
    <property type="protein sequence ID" value="KAF5254340.1"/>
    <property type="molecule type" value="Genomic_DNA"/>
</dbReference>
<reference evidence="2 3" key="1">
    <citation type="journal article" date="2020" name="BMC Genomics">
        <title>Correction to: Identification and distribution of gene clusters required for synthesis of sphingolipid metabolism inhibitors in diverse species of the filamentous fungus Fusarium.</title>
        <authorList>
            <person name="Kim H.S."/>
            <person name="Lohmar J.M."/>
            <person name="Busman M."/>
            <person name="Brown D.W."/>
            <person name="Naumann T.A."/>
            <person name="Divon H.H."/>
            <person name="Lysoe E."/>
            <person name="Uhlig S."/>
            <person name="Proctor R.H."/>
        </authorList>
    </citation>
    <scope>NUCLEOTIDE SEQUENCE [LARGE SCALE GENOMIC DNA]</scope>
    <source>
        <strain evidence="2 3">NRRL 25214</strain>
    </source>
</reference>
<dbReference type="AlphaFoldDB" id="A0A8H4ZYJ1"/>
<comment type="caution">
    <text evidence="2">The sequence shown here is derived from an EMBL/GenBank/DDBJ whole genome shotgun (WGS) entry which is preliminary data.</text>
</comment>
<feature type="compositionally biased region" description="Polar residues" evidence="1">
    <location>
        <begin position="9"/>
        <end position="21"/>
    </location>
</feature>
<protein>
    <submittedName>
        <fullName evidence="2">Uncharacterized protein</fullName>
    </submittedName>
</protein>